<evidence type="ECO:0008006" key="4">
    <source>
        <dbReference type="Google" id="ProtNLM"/>
    </source>
</evidence>
<name>A0ABD5NAJ3_9EURY</name>
<feature type="transmembrane region" description="Helical" evidence="1">
    <location>
        <begin position="461"/>
        <end position="482"/>
    </location>
</feature>
<evidence type="ECO:0000256" key="1">
    <source>
        <dbReference type="SAM" id="Phobius"/>
    </source>
</evidence>
<dbReference type="EMBL" id="JBHRWN010000002">
    <property type="protein sequence ID" value="MFC3476285.1"/>
    <property type="molecule type" value="Genomic_DNA"/>
</dbReference>
<dbReference type="GeneID" id="69117805"/>
<proteinExistence type="predicted"/>
<dbReference type="Proteomes" id="UP001595660">
    <property type="component" value="Unassembled WGS sequence"/>
</dbReference>
<evidence type="ECO:0000313" key="3">
    <source>
        <dbReference type="Proteomes" id="UP001595660"/>
    </source>
</evidence>
<keyword evidence="1" id="KW-1133">Transmembrane helix</keyword>
<organism evidence="2 3">
    <name type="scientific">Halobacterium litoreum</name>
    <dbReference type="NCBI Taxonomy" id="2039234"/>
    <lineage>
        <taxon>Archaea</taxon>
        <taxon>Methanobacteriati</taxon>
        <taxon>Methanobacteriota</taxon>
        <taxon>Stenosarchaea group</taxon>
        <taxon>Halobacteria</taxon>
        <taxon>Halobacteriales</taxon>
        <taxon>Halobacteriaceae</taxon>
        <taxon>Halobacterium</taxon>
    </lineage>
</organism>
<keyword evidence="3" id="KW-1185">Reference proteome</keyword>
<keyword evidence="1" id="KW-0472">Membrane</keyword>
<dbReference type="AlphaFoldDB" id="A0ABD5NAJ3"/>
<sequence>MNTNALTKVGVALAAIFLMVSAAATPAVAASTLNYDDGQAPNPQFSTDVTVDSWDNGEFNSPLEYYDDSGDAATLGGELNRSTDVDDLGTGTVNPISLTATDISIAEFGEFPRKDEGDNVASFLDASEWTTSGASTSEVTTAPNVEAIRYTGSATSDAATYGNFSISSSAEKRYIQIAADVTSASGTPELRVEDQDGDYVAVELYNSSANQSADGVLANQTGEGHVMQVQVGSLAVQGSGDGTITDIAALNVTGQATVDFSLVNVERTSPYTFGERYVQTDDDEELETETIREPHGEYSVHSVDTLGAMFDDAVVKGLSYPAHVEAAMLPAEDVDATFKGDNAYPQWDSVADIYYRMTLPDAYDLSYSNVELSQTSEWPGTRYVSVEMVEGAGDTDFEDIESWTSLTSSFDAQDKDITLDSTVSPGTEYALHYEIKLTGDEASAMQSAGGPGVMEGEGGGFWSMLFSPIGAIGTAIAGLLTGRKFEVI</sequence>
<reference evidence="2 3" key="1">
    <citation type="journal article" date="2019" name="Int. J. Syst. Evol. Microbiol.">
        <title>The Global Catalogue of Microorganisms (GCM) 10K type strain sequencing project: providing services to taxonomists for standard genome sequencing and annotation.</title>
        <authorList>
            <consortium name="The Broad Institute Genomics Platform"/>
            <consortium name="The Broad Institute Genome Sequencing Center for Infectious Disease"/>
            <person name="Wu L."/>
            <person name="Ma J."/>
        </authorList>
    </citation>
    <scope>NUCLEOTIDE SEQUENCE [LARGE SCALE GENOMIC DNA]</scope>
    <source>
        <strain evidence="2 3">CGMCC 1.12562</strain>
    </source>
</reference>
<accession>A0ABD5NAJ3</accession>
<protein>
    <recommendedName>
        <fullName evidence="4">PGF-CTERM protein</fullName>
    </recommendedName>
</protein>
<gene>
    <name evidence="2" type="ORF">ACFOKC_00960</name>
</gene>
<evidence type="ECO:0000313" key="2">
    <source>
        <dbReference type="EMBL" id="MFC3476285.1"/>
    </source>
</evidence>
<dbReference type="RefSeq" id="WP_232572585.1">
    <property type="nucleotide sequence ID" value="NZ_CP089466.1"/>
</dbReference>
<keyword evidence="1" id="KW-0812">Transmembrane</keyword>
<comment type="caution">
    <text evidence="2">The sequence shown here is derived from an EMBL/GenBank/DDBJ whole genome shotgun (WGS) entry which is preliminary data.</text>
</comment>